<feature type="domain" description="FAS1" evidence="2">
    <location>
        <begin position="47"/>
        <end position="127"/>
    </location>
</feature>
<dbReference type="Gene3D" id="2.30.180.10">
    <property type="entry name" value="FAS1 domain"/>
    <property type="match status" value="1"/>
</dbReference>
<dbReference type="PANTHER" id="PTHR37232:SF2">
    <property type="entry name" value="FAS1 DOMAIN-CONTAINING PROTEIN"/>
    <property type="match status" value="1"/>
</dbReference>
<dbReference type="PANTHER" id="PTHR37232">
    <property type="entry name" value="FASCICLIN DOMAIN PROTEIN"/>
    <property type="match status" value="1"/>
</dbReference>
<dbReference type="KEGG" id="qsa:O6P43_013896"/>
<evidence type="ECO:0000313" key="3">
    <source>
        <dbReference type="EMBL" id="KAJ7964025.1"/>
    </source>
</evidence>
<accession>A0AAD7LTH4</accession>
<reference evidence="3" key="1">
    <citation type="journal article" date="2023" name="Science">
        <title>Elucidation of the pathway for biosynthesis of saponin adjuvants from the soapbark tree.</title>
        <authorList>
            <person name="Reed J."/>
            <person name="Orme A."/>
            <person name="El-Demerdash A."/>
            <person name="Owen C."/>
            <person name="Martin L.B.B."/>
            <person name="Misra R.C."/>
            <person name="Kikuchi S."/>
            <person name="Rejzek M."/>
            <person name="Martin A.C."/>
            <person name="Harkess A."/>
            <person name="Leebens-Mack J."/>
            <person name="Louveau T."/>
            <person name="Stephenson M.J."/>
            <person name="Osbourn A."/>
        </authorList>
    </citation>
    <scope>NUCLEOTIDE SEQUENCE</scope>
    <source>
        <strain evidence="3">S10</strain>
    </source>
</reference>
<dbReference type="EMBL" id="JARAOO010000006">
    <property type="protein sequence ID" value="KAJ7964025.1"/>
    <property type="molecule type" value="Genomic_DNA"/>
</dbReference>
<dbReference type="AlphaFoldDB" id="A0AAD7LTH4"/>
<evidence type="ECO:0000256" key="1">
    <source>
        <dbReference type="ARBA" id="ARBA00007843"/>
    </source>
</evidence>
<evidence type="ECO:0000259" key="2">
    <source>
        <dbReference type="Pfam" id="PF02469"/>
    </source>
</evidence>
<name>A0AAD7LTH4_QUISA</name>
<keyword evidence="4" id="KW-1185">Reference proteome</keyword>
<organism evidence="3 4">
    <name type="scientific">Quillaja saponaria</name>
    <name type="common">Soap bark tree</name>
    <dbReference type="NCBI Taxonomy" id="32244"/>
    <lineage>
        <taxon>Eukaryota</taxon>
        <taxon>Viridiplantae</taxon>
        <taxon>Streptophyta</taxon>
        <taxon>Embryophyta</taxon>
        <taxon>Tracheophyta</taxon>
        <taxon>Spermatophyta</taxon>
        <taxon>Magnoliopsida</taxon>
        <taxon>eudicotyledons</taxon>
        <taxon>Gunneridae</taxon>
        <taxon>Pentapetalae</taxon>
        <taxon>rosids</taxon>
        <taxon>fabids</taxon>
        <taxon>Fabales</taxon>
        <taxon>Quillajaceae</taxon>
        <taxon>Quillaja</taxon>
    </lineage>
</organism>
<comment type="similarity">
    <text evidence="1">Belongs to the fasciclin-like AGP family.</text>
</comment>
<dbReference type="InterPro" id="IPR000782">
    <property type="entry name" value="FAS1_domain"/>
</dbReference>
<dbReference type="Pfam" id="PF02469">
    <property type="entry name" value="Fasciclin"/>
    <property type="match status" value="1"/>
</dbReference>
<gene>
    <name evidence="3" type="ORF">O6P43_013896</name>
</gene>
<proteinExistence type="inferred from homology"/>
<dbReference type="InterPro" id="IPR036378">
    <property type="entry name" value="FAS1_dom_sf"/>
</dbReference>
<protein>
    <submittedName>
        <fullName evidence="3">FAS1 domain containing protein</fullName>
    </submittedName>
</protein>
<dbReference type="SUPFAM" id="SSF82153">
    <property type="entry name" value="FAS1 domain"/>
    <property type="match status" value="1"/>
</dbReference>
<sequence length="140" mass="15843">MLKLPEVSTRKRGVGSDQIIIKTRKVPNDDRLGKFGEMMIEMLPQVLAFTIFVPSEKAFSRDLGLRVNDSLNDTYAVLTRILGLSAVPCPLSSMDVPFSEQQLSYNSLSGFKLFISKDIDGMLVVNRIKYEMVDLRKKRL</sequence>
<evidence type="ECO:0000313" key="4">
    <source>
        <dbReference type="Proteomes" id="UP001163823"/>
    </source>
</evidence>
<dbReference type="Proteomes" id="UP001163823">
    <property type="component" value="Chromosome 6"/>
</dbReference>
<comment type="caution">
    <text evidence="3">The sequence shown here is derived from an EMBL/GenBank/DDBJ whole genome shotgun (WGS) entry which is preliminary data.</text>
</comment>